<accession>A0ABW7FLS9</accession>
<dbReference type="EMBL" id="JBIGHW010000009">
    <property type="protein sequence ID" value="MFG6442294.1"/>
    <property type="molecule type" value="Genomic_DNA"/>
</dbReference>
<reference evidence="1 2" key="1">
    <citation type="submission" date="2024-08" db="EMBL/GenBank/DDBJ databases">
        <authorList>
            <person name="Lu H."/>
        </authorList>
    </citation>
    <scope>NUCLEOTIDE SEQUENCE [LARGE SCALE GENOMIC DNA]</scope>
    <source>
        <strain evidence="1 2">LKC17W</strain>
    </source>
</reference>
<comment type="caution">
    <text evidence="1">The sequence shown here is derived from an EMBL/GenBank/DDBJ whole genome shotgun (WGS) entry which is preliminary data.</text>
</comment>
<evidence type="ECO:0000313" key="1">
    <source>
        <dbReference type="EMBL" id="MFG6442294.1"/>
    </source>
</evidence>
<dbReference type="Proteomes" id="UP001606301">
    <property type="component" value="Unassembled WGS sequence"/>
</dbReference>
<organism evidence="1 2">
    <name type="scientific">Pelomonas margarita</name>
    <dbReference type="NCBI Taxonomy" id="3299031"/>
    <lineage>
        <taxon>Bacteria</taxon>
        <taxon>Pseudomonadati</taxon>
        <taxon>Pseudomonadota</taxon>
        <taxon>Betaproteobacteria</taxon>
        <taxon>Burkholderiales</taxon>
        <taxon>Sphaerotilaceae</taxon>
        <taxon>Roseateles</taxon>
    </lineage>
</organism>
<protein>
    <submittedName>
        <fullName evidence="1">Uncharacterized protein</fullName>
    </submittedName>
</protein>
<evidence type="ECO:0000313" key="2">
    <source>
        <dbReference type="Proteomes" id="UP001606301"/>
    </source>
</evidence>
<sequence length="61" mass="6920">MILLDAPQDKRRDDLVVIANSVRDLDDLVQLFLQRLAPLKHGQRQALDQLAEGQKKFAGTH</sequence>
<proteinExistence type="predicted"/>
<keyword evidence="2" id="KW-1185">Reference proteome</keyword>
<dbReference type="RefSeq" id="WP_394399384.1">
    <property type="nucleotide sequence ID" value="NZ_JBIGHW010000009.1"/>
</dbReference>
<gene>
    <name evidence="1" type="ORF">ACG0Z3_16545</name>
</gene>
<name>A0ABW7FLS9_9BURK</name>